<name>A0A3Q0JIK6_DIACI</name>
<dbReference type="Pfam" id="PF14374">
    <property type="entry name" value="Ribos_L4_asso_C"/>
    <property type="match status" value="1"/>
</dbReference>
<protein>
    <submittedName>
        <fullName evidence="4">60S ribosomal protein L4-like</fullName>
    </submittedName>
</protein>
<organism evidence="3 4">
    <name type="scientific">Diaphorina citri</name>
    <name type="common">Asian citrus psyllid</name>
    <dbReference type="NCBI Taxonomy" id="121845"/>
    <lineage>
        <taxon>Eukaryota</taxon>
        <taxon>Metazoa</taxon>
        <taxon>Ecdysozoa</taxon>
        <taxon>Arthropoda</taxon>
        <taxon>Hexapoda</taxon>
        <taxon>Insecta</taxon>
        <taxon>Pterygota</taxon>
        <taxon>Neoptera</taxon>
        <taxon>Paraneoptera</taxon>
        <taxon>Hemiptera</taxon>
        <taxon>Sternorrhyncha</taxon>
        <taxon>Psylloidea</taxon>
        <taxon>Psyllidae</taxon>
        <taxon>Diaphorininae</taxon>
        <taxon>Diaphorina</taxon>
    </lineage>
</organism>
<evidence type="ECO:0000256" key="1">
    <source>
        <dbReference type="SAM" id="MobiDB-lite"/>
    </source>
</evidence>
<feature type="region of interest" description="Disordered" evidence="1">
    <location>
        <begin position="88"/>
        <end position="109"/>
    </location>
</feature>
<proteinExistence type="predicted"/>
<evidence type="ECO:0000259" key="2">
    <source>
        <dbReference type="Pfam" id="PF14374"/>
    </source>
</evidence>
<dbReference type="KEGG" id="dci:103522041"/>
<dbReference type="AlphaFoldDB" id="A0A3Q0JIK6"/>
<dbReference type="STRING" id="121845.A0A3Q0JIK6"/>
<feature type="compositionally biased region" description="Basic residues" evidence="1">
    <location>
        <begin position="92"/>
        <end position="104"/>
    </location>
</feature>
<keyword evidence="3" id="KW-1185">Reference proteome</keyword>
<dbReference type="PaxDb" id="121845-A0A3Q0JIK6"/>
<sequence length="164" mass="18948">MRRAETNLFPSLCYSRGVRRASRKLNPLTNKRMMLRLNPFAQVTIRSAIISEEKRKLAREAKLAEKRGLPVPKKYEIMLKISKERKAQQAKLRAKNKAAGKKPAAKQPAPLSLRDKKAAIYAEKAGKIKKKLEAKRLRHKKKQLDGKAYCVSPWNFDKIFNFFK</sequence>
<accession>A0A3Q0JIK6</accession>
<dbReference type="Proteomes" id="UP000079169">
    <property type="component" value="Unplaced"/>
</dbReference>
<dbReference type="GeneID" id="103522041"/>
<dbReference type="RefSeq" id="XP_026688227.1">
    <property type="nucleotide sequence ID" value="XM_026832426.1"/>
</dbReference>
<feature type="domain" description="Large ribosomal subunit protein uL4 C-terminal" evidence="2">
    <location>
        <begin position="18"/>
        <end position="56"/>
    </location>
</feature>
<reference evidence="4" key="1">
    <citation type="submission" date="2025-08" db="UniProtKB">
        <authorList>
            <consortium name="RefSeq"/>
        </authorList>
    </citation>
    <scope>IDENTIFICATION</scope>
</reference>
<evidence type="ECO:0000313" key="4">
    <source>
        <dbReference type="RefSeq" id="XP_026688227.1"/>
    </source>
</evidence>
<gene>
    <name evidence="4" type="primary">LOC103522041</name>
</gene>
<dbReference type="InterPro" id="IPR025755">
    <property type="entry name" value="Ribos_uL4_C_dom"/>
</dbReference>
<evidence type="ECO:0000313" key="3">
    <source>
        <dbReference type="Proteomes" id="UP000079169"/>
    </source>
</evidence>